<protein>
    <submittedName>
        <fullName evidence="2">Uncharacterized protein</fullName>
    </submittedName>
</protein>
<proteinExistence type="predicted"/>
<feature type="compositionally biased region" description="Polar residues" evidence="1">
    <location>
        <begin position="30"/>
        <end position="40"/>
    </location>
</feature>
<feature type="region of interest" description="Disordered" evidence="1">
    <location>
        <begin position="1"/>
        <end position="70"/>
    </location>
</feature>
<sequence length="97" mass="10617">MNCRGIAQTTNERSRDHGIMIRSERGDAGTPSTTLSSYSQPPERALHSKSHHKFNTPRSPEDPTDSAADATMIDLGRMAGIKTGTRSLFGMEFPVKL</sequence>
<dbReference type="EMBL" id="JBHFFA010000002">
    <property type="protein sequence ID" value="KAL2643258.1"/>
    <property type="molecule type" value="Genomic_DNA"/>
</dbReference>
<evidence type="ECO:0000256" key="1">
    <source>
        <dbReference type="SAM" id="MobiDB-lite"/>
    </source>
</evidence>
<name>A0ABD1Z646_9MARC</name>
<dbReference type="AlphaFoldDB" id="A0ABD1Z646"/>
<evidence type="ECO:0000313" key="3">
    <source>
        <dbReference type="Proteomes" id="UP001605036"/>
    </source>
</evidence>
<evidence type="ECO:0000313" key="2">
    <source>
        <dbReference type="EMBL" id="KAL2643258.1"/>
    </source>
</evidence>
<reference evidence="2 3" key="1">
    <citation type="submission" date="2024-09" db="EMBL/GenBank/DDBJ databases">
        <title>Chromosome-scale assembly of Riccia fluitans.</title>
        <authorList>
            <person name="Paukszto L."/>
            <person name="Sawicki J."/>
            <person name="Karawczyk K."/>
            <person name="Piernik-Szablinska J."/>
            <person name="Szczecinska M."/>
            <person name="Mazdziarz M."/>
        </authorList>
    </citation>
    <scope>NUCLEOTIDE SEQUENCE [LARGE SCALE GENOMIC DNA]</scope>
    <source>
        <strain evidence="2">Rf_01</strain>
        <tissue evidence="2">Aerial parts of the thallus</tissue>
    </source>
</reference>
<keyword evidence="3" id="KW-1185">Reference proteome</keyword>
<comment type="caution">
    <text evidence="2">The sequence shown here is derived from an EMBL/GenBank/DDBJ whole genome shotgun (WGS) entry which is preliminary data.</text>
</comment>
<gene>
    <name evidence="2" type="ORF">R1flu_010845</name>
</gene>
<organism evidence="2 3">
    <name type="scientific">Riccia fluitans</name>
    <dbReference type="NCBI Taxonomy" id="41844"/>
    <lineage>
        <taxon>Eukaryota</taxon>
        <taxon>Viridiplantae</taxon>
        <taxon>Streptophyta</taxon>
        <taxon>Embryophyta</taxon>
        <taxon>Marchantiophyta</taxon>
        <taxon>Marchantiopsida</taxon>
        <taxon>Marchantiidae</taxon>
        <taxon>Marchantiales</taxon>
        <taxon>Ricciaceae</taxon>
        <taxon>Riccia</taxon>
    </lineage>
</organism>
<feature type="compositionally biased region" description="Basic and acidic residues" evidence="1">
    <location>
        <begin position="12"/>
        <end position="27"/>
    </location>
</feature>
<accession>A0ABD1Z646</accession>
<dbReference type="Proteomes" id="UP001605036">
    <property type="component" value="Unassembled WGS sequence"/>
</dbReference>